<keyword evidence="2" id="KW-1185">Reference proteome</keyword>
<evidence type="ECO:0000313" key="2">
    <source>
        <dbReference type="Proteomes" id="UP000005512"/>
    </source>
</evidence>
<dbReference type="PANTHER" id="PTHR41791">
    <property type="entry name" value="SSL7039 PROTEIN"/>
    <property type="match status" value="1"/>
</dbReference>
<gene>
    <name evidence="1" type="ORF">PROVRUST_08309</name>
</gene>
<dbReference type="PANTHER" id="PTHR41791:SF1">
    <property type="entry name" value="SSL7039 PROTEIN"/>
    <property type="match status" value="1"/>
</dbReference>
<dbReference type="GeneID" id="93422967"/>
<organism evidence="1 2">
    <name type="scientific">Providencia rustigianii DSM 4541</name>
    <dbReference type="NCBI Taxonomy" id="500637"/>
    <lineage>
        <taxon>Bacteria</taxon>
        <taxon>Pseudomonadati</taxon>
        <taxon>Pseudomonadota</taxon>
        <taxon>Gammaproteobacteria</taxon>
        <taxon>Enterobacterales</taxon>
        <taxon>Morganellaceae</taxon>
        <taxon>Providencia</taxon>
    </lineage>
</organism>
<dbReference type="AlphaFoldDB" id="D1P7T6"/>
<name>D1P7T6_9GAMM</name>
<accession>D1P7T6</accession>
<protein>
    <submittedName>
        <fullName evidence="1">Addiction module killer protein</fullName>
    </submittedName>
</protein>
<dbReference type="HOGENOM" id="CLU_152445_0_1_6"/>
<dbReference type="STRING" id="500637.PROVRUST_08309"/>
<dbReference type="PIRSF" id="PIRSF028744">
    <property type="entry name" value="Addict_mod_HI1419"/>
    <property type="match status" value="1"/>
</dbReference>
<dbReference type="InterPro" id="IPR014056">
    <property type="entry name" value="TypeIITA-like_toxin_pred"/>
</dbReference>
<comment type="caution">
    <text evidence="1">The sequence shown here is derived from an EMBL/GenBank/DDBJ whole genome shotgun (WGS) entry which is preliminary data.</text>
</comment>
<dbReference type="RefSeq" id="WP_006816297.1">
    <property type="nucleotide sequence ID" value="NZ_GG703823.1"/>
</dbReference>
<dbReference type="NCBIfam" id="TIGR02683">
    <property type="entry name" value="upstrm_HI1419"/>
    <property type="match status" value="1"/>
</dbReference>
<proteinExistence type="predicted"/>
<dbReference type="eggNOG" id="COG3657">
    <property type="taxonomic scope" value="Bacteria"/>
</dbReference>
<evidence type="ECO:0000313" key="1">
    <source>
        <dbReference type="EMBL" id="EFB70607.1"/>
    </source>
</evidence>
<reference evidence="1" key="1">
    <citation type="submission" date="2009-12" db="EMBL/GenBank/DDBJ databases">
        <authorList>
            <person name="Weinstock G."/>
            <person name="Sodergren E."/>
            <person name="Clifton S."/>
            <person name="Fulton L."/>
            <person name="Fulton B."/>
            <person name="Courtney L."/>
            <person name="Fronick C."/>
            <person name="Harrison M."/>
            <person name="Strong C."/>
            <person name="Farmer C."/>
            <person name="Delahaunty K."/>
            <person name="Markovic C."/>
            <person name="Hall O."/>
            <person name="Minx P."/>
            <person name="Tomlinson C."/>
            <person name="Mitreva M."/>
            <person name="Nelson J."/>
            <person name="Hou S."/>
            <person name="Wollam A."/>
            <person name="Pepin K.H."/>
            <person name="Johnson M."/>
            <person name="Bhonagiri V."/>
            <person name="Nash W.E."/>
            <person name="Warren W."/>
            <person name="Chinwalla A."/>
            <person name="Mardis E.R."/>
            <person name="Wilson R.K."/>
        </authorList>
    </citation>
    <scope>NUCLEOTIDE SEQUENCE [LARGE SCALE GENOMIC DNA]</scope>
    <source>
        <strain evidence="1">DSM 4541</strain>
    </source>
</reference>
<dbReference type="EMBL" id="ABXV02000060">
    <property type="protein sequence ID" value="EFB70607.1"/>
    <property type="molecule type" value="Genomic_DNA"/>
</dbReference>
<sequence>MLTVFTTDIFDKWMHELKDIRAKTKIQVRIRRLKNGNFGDVESIGEGFSELKIHEGKGYRVYLKKVENTIVLLINGGSKSTQQKDIDRAKQIFREIEGDL</sequence>
<dbReference type="Proteomes" id="UP000005512">
    <property type="component" value="Unassembled WGS sequence"/>
</dbReference>